<dbReference type="Pfam" id="PF00563">
    <property type="entry name" value="EAL"/>
    <property type="match status" value="1"/>
</dbReference>
<dbReference type="OrthoDB" id="9777298at2"/>
<dbReference type="InterPro" id="IPR050706">
    <property type="entry name" value="Cyclic-di-GMP_PDE-like"/>
</dbReference>
<geneLocation type="plasmid" evidence="2 3">
    <name>pCIG1485E</name>
</geneLocation>
<reference evidence="2 3" key="1">
    <citation type="journal article" date="2014" name="Genome Announc.">
        <title>Complete Genome Sequence of Campylobacter iguaniorum Strain 1485ET, Isolated from a Bearded Dragon (Pogona vitticeps).</title>
        <authorList>
            <person name="Gilbert M.J."/>
            <person name="Miller W.G."/>
            <person name="Yee E."/>
            <person name="Kik M."/>
            <person name="Wagenaar J.A."/>
            <person name="Duim B."/>
        </authorList>
    </citation>
    <scope>NUCLEOTIDE SEQUENCE [LARGE SCALE GENOMIC DNA]</scope>
    <source>
        <strain evidence="2 3">1485E</strain>
        <plasmid evidence="2">pCIG1485E</plasmid>
    </source>
</reference>
<dbReference type="SUPFAM" id="SSF141868">
    <property type="entry name" value="EAL domain-like"/>
    <property type="match status" value="1"/>
</dbReference>
<evidence type="ECO:0000313" key="2">
    <source>
        <dbReference type="EMBL" id="AII15598.1"/>
    </source>
</evidence>
<keyword evidence="3" id="KW-1185">Reference proteome</keyword>
<dbReference type="RefSeq" id="WP_041572717.1">
    <property type="nucleotide sequence ID" value="NZ_CP009044.1"/>
</dbReference>
<feature type="domain" description="EAL" evidence="1">
    <location>
        <begin position="12"/>
        <end position="248"/>
    </location>
</feature>
<evidence type="ECO:0000259" key="1">
    <source>
        <dbReference type="PROSITE" id="PS50883"/>
    </source>
</evidence>
<proteinExistence type="predicted"/>
<evidence type="ECO:0000313" key="3">
    <source>
        <dbReference type="Proteomes" id="UP000028486"/>
    </source>
</evidence>
<dbReference type="PROSITE" id="PS50883">
    <property type="entry name" value="EAL"/>
    <property type="match status" value="1"/>
</dbReference>
<dbReference type="AlphaFoldDB" id="A0A076FD65"/>
<organism evidence="2 3">
    <name type="scientific">Campylobacter iguaniorum</name>
    <dbReference type="NCBI Taxonomy" id="1244531"/>
    <lineage>
        <taxon>Bacteria</taxon>
        <taxon>Pseudomonadati</taxon>
        <taxon>Campylobacterota</taxon>
        <taxon>Epsilonproteobacteria</taxon>
        <taxon>Campylobacterales</taxon>
        <taxon>Campylobacteraceae</taxon>
        <taxon>Campylobacter</taxon>
    </lineage>
</organism>
<gene>
    <name evidence="2" type="ORF">CIG1485E_a0073</name>
</gene>
<protein>
    <submittedName>
        <fullName evidence="2">Cyclic diguanylate phosphodiesterase</fullName>
    </submittedName>
</protein>
<keyword evidence="2" id="KW-0614">Plasmid</keyword>
<dbReference type="PANTHER" id="PTHR33121:SF70">
    <property type="entry name" value="SIGNALING PROTEIN YKOW"/>
    <property type="match status" value="1"/>
</dbReference>
<dbReference type="eggNOG" id="COG2200">
    <property type="taxonomic scope" value="Bacteria"/>
</dbReference>
<sequence length="248" mass="28396">MRFKNRDNYCINNNREGALMHALHKNFSVNYVLQPIVSKDGNITFFEILGRVKDENGNVQSVHPQIATKYTKMLIHYAYTLIDNGFVGNSNVTINLSTDEINEDIVDNLLFLFARKKVAHKVMIEVTEDVFIGNDKDELLVKLQNNGFKIALDDFCSEKSVRSLICDYDFIQTIKFDGVFMQNIKEGRDKLVDGLKHLVSFVKSLEKETVIEHIENKKLFETAKIVGADYLQGFYLGTPQPVEEYKGV</sequence>
<dbReference type="InterPro" id="IPR035919">
    <property type="entry name" value="EAL_sf"/>
</dbReference>
<dbReference type="PANTHER" id="PTHR33121">
    <property type="entry name" value="CYCLIC DI-GMP PHOSPHODIESTERASE PDEF"/>
    <property type="match status" value="1"/>
</dbReference>
<name>A0A076FD65_9BACT</name>
<dbReference type="GO" id="GO:0071111">
    <property type="term" value="F:cyclic-guanylate-specific phosphodiesterase activity"/>
    <property type="evidence" value="ECO:0007669"/>
    <property type="project" value="InterPro"/>
</dbReference>
<dbReference type="CDD" id="cd01948">
    <property type="entry name" value="EAL"/>
    <property type="match status" value="1"/>
</dbReference>
<dbReference type="HOGENOM" id="CLU_000445_70_50_7"/>
<dbReference type="InterPro" id="IPR001633">
    <property type="entry name" value="EAL_dom"/>
</dbReference>
<dbReference type="KEGG" id="caj:CIG1485E_a0073"/>
<accession>A0A076FD65</accession>
<dbReference type="Proteomes" id="UP000028486">
    <property type="component" value="Plasmid pCIG1485E"/>
</dbReference>
<dbReference type="EMBL" id="CP009044">
    <property type="protein sequence ID" value="AII15598.1"/>
    <property type="molecule type" value="Genomic_DNA"/>
</dbReference>
<dbReference type="Gene3D" id="3.20.20.450">
    <property type="entry name" value="EAL domain"/>
    <property type="match status" value="1"/>
</dbReference>
<dbReference type="SMART" id="SM00052">
    <property type="entry name" value="EAL"/>
    <property type="match status" value="1"/>
</dbReference>